<name>A0A0A1WRV0_ZEUCU</name>
<dbReference type="PANTHER" id="PTHR14270">
    <property type="entry name" value="NONSENSE-MEDIATED MRNA DECAY FACTOR SMG9"/>
    <property type="match status" value="1"/>
</dbReference>
<evidence type="ECO:0000313" key="4">
    <source>
        <dbReference type="EMBL" id="JAD01577.1"/>
    </source>
</evidence>
<feature type="compositionally biased region" description="Basic and acidic residues" evidence="3">
    <location>
        <begin position="454"/>
        <end position="463"/>
    </location>
</feature>
<dbReference type="AlphaFoldDB" id="A0A0A1WRV0"/>
<evidence type="ECO:0000256" key="1">
    <source>
        <dbReference type="ARBA" id="ARBA00007712"/>
    </source>
</evidence>
<dbReference type="InterPro" id="IPR027417">
    <property type="entry name" value="P-loop_NTPase"/>
</dbReference>
<proteinExistence type="inferred from homology"/>
<comment type="similarity">
    <text evidence="1">Belongs to the SMG9 family.</text>
</comment>
<dbReference type="SUPFAM" id="SSF52540">
    <property type="entry name" value="P-loop containing nucleoside triphosphate hydrolases"/>
    <property type="match status" value="1"/>
</dbReference>
<dbReference type="GO" id="GO:0000184">
    <property type="term" value="P:nuclear-transcribed mRNA catabolic process, nonsense-mediated decay"/>
    <property type="evidence" value="ECO:0007669"/>
    <property type="project" value="UniProtKB-KW"/>
</dbReference>
<dbReference type="Gene3D" id="3.40.50.300">
    <property type="entry name" value="P-loop containing nucleotide triphosphate hydrolases"/>
    <property type="match status" value="1"/>
</dbReference>
<reference evidence="4" key="2">
    <citation type="journal article" date="2015" name="Gigascience">
        <title>Reconstructing a comprehensive transcriptome assembly of a white-pupal translocated strain of the pest fruit fly Bactrocera cucurbitae.</title>
        <authorList>
            <person name="Sim S.B."/>
            <person name="Calla B."/>
            <person name="Hall B."/>
            <person name="DeRego T."/>
            <person name="Geib S.M."/>
        </authorList>
    </citation>
    <scope>NUCLEOTIDE SEQUENCE</scope>
</reference>
<dbReference type="PANTHER" id="PTHR14270:SF0">
    <property type="entry name" value="NONSENSE-MEDIATED MRNA DECAY FACTOR SMG9"/>
    <property type="match status" value="1"/>
</dbReference>
<evidence type="ECO:0000256" key="3">
    <source>
        <dbReference type="SAM" id="MobiDB-lite"/>
    </source>
</evidence>
<organism evidence="4">
    <name type="scientific">Zeugodacus cucurbitae</name>
    <name type="common">Melon fruit fly</name>
    <name type="synonym">Bactrocera cucurbitae</name>
    <dbReference type="NCBI Taxonomy" id="28588"/>
    <lineage>
        <taxon>Eukaryota</taxon>
        <taxon>Metazoa</taxon>
        <taxon>Ecdysozoa</taxon>
        <taxon>Arthropoda</taxon>
        <taxon>Hexapoda</taxon>
        <taxon>Insecta</taxon>
        <taxon>Pterygota</taxon>
        <taxon>Neoptera</taxon>
        <taxon>Endopterygota</taxon>
        <taxon>Diptera</taxon>
        <taxon>Brachycera</taxon>
        <taxon>Muscomorpha</taxon>
        <taxon>Tephritoidea</taxon>
        <taxon>Tephritidae</taxon>
        <taxon>Zeugodacus</taxon>
        <taxon>Zeugodacus</taxon>
    </lineage>
</organism>
<dbReference type="GeneID" id="105216737"/>
<sequence length="463" mass="53189">MSDGKRRRYRKIKQTEDKRPIILAKRNVEEDAAGRRNGETEVQPKILLKQRTDIRDDVEVAETSATANSAPLKTIIVTRSEVAQSPGLSAVSPVTTREQLQQQTQQTNVAVNDVNATTNVQLIEPLPQMTRPATVISSTGVINASTRKLLMKGNTDFLVVGVIGTQGVGKSTIMNILANDDVNYDYYTKLFVEEDSFFPTKLKPHKCSARSRTESTHMFITADRLILLDSPPVMCNSYRKDMTTNELDDLRQIISFLTVCHLLIVVQDDYFNMNFIRLLQFAELMKPSHDNKPFVSNYFPNVLFVKNRAKRQDFAATQKERMDRMLRALFKDSQLRIYVGQTTEQQKQKKTRPQEGERQINTFLLPEVEENHDNSTFHKPLREIIDDFRALVFMTPRNDMYAGASELTEAIWFELLTKVAQETQQFFNTYEEIQRKHLEMGNVQLGGQGNTSIKDTHENWREQ</sequence>
<evidence type="ECO:0000256" key="2">
    <source>
        <dbReference type="ARBA" id="ARBA00023161"/>
    </source>
</evidence>
<dbReference type="OrthoDB" id="79514at2759"/>
<feature type="region of interest" description="Disordered" evidence="3">
    <location>
        <begin position="443"/>
        <end position="463"/>
    </location>
</feature>
<dbReference type="EMBL" id="GBXI01012715">
    <property type="protein sequence ID" value="JAD01577.1"/>
    <property type="molecule type" value="Transcribed_RNA"/>
</dbReference>
<dbReference type="InterPro" id="IPR039177">
    <property type="entry name" value="SMG9"/>
</dbReference>
<protein>
    <submittedName>
        <fullName evidence="4">Protein SMG9</fullName>
    </submittedName>
</protein>
<reference evidence="4" key="1">
    <citation type="submission" date="2014-11" db="EMBL/GenBank/DDBJ databases">
        <authorList>
            <person name="Geib S."/>
        </authorList>
    </citation>
    <scope>NUCLEOTIDE SEQUENCE</scope>
</reference>
<keyword evidence="2" id="KW-0866">Nonsense-mediated mRNA decay</keyword>
<accession>A0A0A1WRV0</accession>
<gene>
    <name evidence="4" type="primary">CG3857</name>
    <name evidence="4" type="ORF">g.43029</name>
</gene>